<evidence type="ECO:0008006" key="3">
    <source>
        <dbReference type="Google" id="ProtNLM"/>
    </source>
</evidence>
<keyword evidence="2" id="KW-1185">Reference proteome</keyword>
<evidence type="ECO:0000313" key="2">
    <source>
        <dbReference type="Proteomes" id="UP001242010"/>
    </source>
</evidence>
<evidence type="ECO:0000313" key="1">
    <source>
        <dbReference type="EMBL" id="BDU70505.1"/>
    </source>
</evidence>
<protein>
    <recommendedName>
        <fullName evidence="3">Lipoprotein</fullName>
    </recommendedName>
</protein>
<reference evidence="2" key="1">
    <citation type="journal article" date="2023" name="Int. J. Syst. Evol. Microbiol.">
        <title>Mesoterricola silvestris gen. nov., sp. nov., Mesoterricola sediminis sp. nov., Geothrix oryzae sp. nov., Geothrix edaphica sp. nov., Geothrix rubra sp. nov., and Geothrix limicola sp. nov., six novel members of Acidobacteriota isolated from soils.</title>
        <authorList>
            <person name="Itoh H."/>
            <person name="Sugisawa Y."/>
            <person name="Mise K."/>
            <person name="Xu Z."/>
            <person name="Kuniyasu M."/>
            <person name="Ushijima N."/>
            <person name="Kawano K."/>
            <person name="Kobayashi E."/>
            <person name="Shiratori Y."/>
            <person name="Masuda Y."/>
            <person name="Senoo K."/>
        </authorList>
    </citation>
    <scope>NUCLEOTIDE SEQUENCE [LARGE SCALE GENOMIC DNA]</scope>
    <source>
        <strain evidence="2">Red222</strain>
    </source>
</reference>
<dbReference type="PROSITE" id="PS51257">
    <property type="entry name" value="PROKAR_LIPOPROTEIN"/>
    <property type="match status" value="1"/>
</dbReference>
<dbReference type="EMBL" id="AP027079">
    <property type="protein sequence ID" value="BDU70505.1"/>
    <property type="molecule type" value="Genomic_DNA"/>
</dbReference>
<organism evidence="1 2">
    <name type="scientific">Geothrix oryzae</name>
    <dbReference type="NCBI Taxonomy" id="2927975"/>
    <lineage>
        <taxon>Bacteria</taxon>
        <taxon>Pseudomonadati</taxon>
        <taxon>Acidobacteriota</taxon>
        <taxon>Holophagae</taxon>
        <taxon>Holophagales</taxon>
        <taxon>Holophagaceae</taxon>
        <taxon>Geothrix</taxon>
    </lineage>
</organism>
<dbReference type="Proteomes" id="UP001242010">
    <property type="component" value="Chromosome"/>
</dbReference>
<gene>
    <name evidence="1" type="ORF">GETHOR_26060</name>
</gene>
<sequence>MRGMAAGLSLGLGLGLMVGCSVTAKLYPVQTAPVSAPEPSAQPLVAELVFAGLGKSGTVTVPVAAGEVCRGPYSFMEPNPATLDKNTLSAAWDQVYGPGYYVAHVLGMYHAVTELRGSQGTILWMDFYRTPGEGRGSQILGVAKDNRSNLYKVVF</sequence>
<name>A0ABN6V9Q3_9BACT</name>
<accession>A0ABN6V9Q3</accession>
<proteinExistence type="predicted"/>